<dbReference type="EnsemblMetazoa" id="XM_021055032.2">
    <property type="protein sequence ID" value="XP_020910691.1"/>
    <property type="gene ID" value="LOC110248500"/>
</dbReference>
<dbReference type="SMART" id="SM00473">
    <property type="entry name" value="PAN_AP"/>
    <property type="match status" value="1"/>
</dbReference>
<accession>A0A913XVY2</accession>
<dbReference type="Pfam" id="PF00354">
    <property type="entry name" value="Pentaxin"/>
    <property type="match status" value="1"/>
</dbReference>
<keyword evidence="4" id="KW-1185">Reference proteome</keyword>
<feature type="chain" id="PRO_5037540826" description="Apple domain-containing protein" evidence="1">
    <location>
        <begin position="28"/>
        <end position="186"/>
    </location>
</feature>
<organism evidence="3 4">
    <name type="scientific">Exaiptasia diaphana</name>
    <name type="common">Tropical sea anemone</name>
    <name type="synonym">Aiptasia pulchella</name>
    <dbReference type="NCBI Taxonomy" id="2652724"/>
    <lineage>
        <taxon>Eukaryota</taxon>
        <taxon>Metazoa</taxon>
        <taxon>Cnidaria</taxon>
        <taxon>Anthozoa</taxon>
        <taxon>Hexacorallia</taxon>
        <taxon>Actiniaria</taxon>
        <taxon>Aiptasiidae</taxon>
        <taxon>Exaiptasia</taxon>
    </lineage>
</organism>
<dbReference type="GeneID" id="110248500"/>
<evidence type="ECO:0000313" key="3">
    <source>
        <dbReference type="EnsemblMetazoa" id="XP_020910691.1"/>
    </source>
</evidence>
<dbReference type="Gene3D" id="3.50.4.10">
    <property type="entry name" value="Hepatocyte Growth Factor"/>
    <property type="match status" value="1"/>
</dbReference>
<feature type="domain" description="Apple" evidence="2">
    <location>
        <begin position="29"/>
        <end position="104"/>
    </location>
</feature>
<dbReference type="PROSITE" id="PS50948">
    <property type="entry name" value="PAN"/>
    <property type="match status" value="1"/>
</dbReference>
<dbReference type="OrthoDB" id="5785423at2759"/>
<protein>
    <recommendedName>
        <fullName evidence="2">Apple domain-containing protein</fullName>
    </recommendedName>
</protein>
<dbReference type="Proteomes" id="UP000887567">
    <property type="component" value="Unplaced"/>
</dbReference>
<dbReference type="InterPro" id="IPR003609">
    <property type="entry name" value="Pan_app"/>
</dbReference>
<dbReference type="InterPro" id="IPR001759">
    <property type="entry name" value="PTX_dom"/>
</dbReference>
<name>A0A913XVY2_EXADI</name>
<sequence>MGKTRVLETVLSCAGILCALAFQIADADCHTSVWGVQLTNHVMSNLTIGDIDSCYRTCVEKPGCRSVNYYRDKSLCELNSRTMENTPQMTVINEDSVYFKIPDAREQIIMIFPQASLKTKVVLENWLGNLTAFTVCSWNQAAIKLEQALFSFATNEHHNEIYVELEKPSSTTFLRIYMVEWRSPTG</sequence>
<reference evidence="3" key="1">
    <citation type="submission" date="2022-11" db="UniProtKB">
        <authorList>
            <consortium name="EnsemblMetazoa"/>
        </authorList>
    </citation>
    <scope>IDENTIFICATION</scope>
</reference>
<feature type="signal peptide" evidence="1">
    <location>
        <begin position="1"/>
        <end position="27"/>
    </location>
</feature>
<dbReference type="AlphaFoldDB" id="A0A913XVY2"/>
<keyword evidence="1" id="KW-0732">Signal</keyword>
<dbReference type="SUPFAM" id="SSF57414">
    <property type="entry name" value="Hairpin loop containing domain-like"/>
    <property type="match status" value="1"/>
</dbReference>
<dbReference type="KEGG" id="epa:110248500"/>
<evidence type="ECO:0000313" key="4">
    <source>
        <dbReference type="Proteomes" id="UP000887567"/>
    </source>
</evidence>
<proteinExistence type="predicted"/>
<dbReference type="Pfam" id="PF00024">
    <property type="entry name" value="PAN_1"/>
    <property type="match status" value="1"/>
</dbReference>
<evidence type="ECO:0000256" key="1">
    <source>
        <dbReference type="SAM" id="SignalP"/>
    </source>
</evidence>
<evidence type="ECO:0000259" key="2">
    <source>
        <dbReference type="PROSITE" id="PS50948"/>
    </source>
</evidence>
<dbReference type="RefSeq" id="XP_020910691.1">
    <property type="nucleotide sequence ID" value="XM_021055032.2"/>
</dbReference>